<evidence type="ECO:0000313" key="1">
    <source>
        <dbReference type="EMBL" id="KAL3884848.1"/>
    </source>
</evidence>
<name>A0ABD3XIW2_SINWO</name>
<organism evidence="1 2">
    <name type="scientific">Sinanodonta woodiana</name>
    <name type="common">Chinese pond mussel</name>
    <name type="synonym">Anodonta woodiana</name>
    <dbReference type="NCBI Taxonomy" id="1069815"/>
    <lineage>
        <taxon>Eukaryota</taxon>
        <taxon>Metazoa</taxon>
        <taxon>Spiralia</taxon>
        <taxon>Lophotrochozoa</taxon>
        <taxon>Mollusca</taxon>
        <taxon>Bivalvia</taxon>
        <taxon>Autobranchia</taxon>
        <taxon>Heteroconchia</taxon>
        <taxon>Palaeoheterodonta</taxon>
        <taxon>Unionida</taxon>
        <taxon>Unionoidea</taxon>
        <taxon>Unionidae</taxon>
        <taxon>Unioninae</taxon>
        <taxon>Sinanodonta</taxon>
    </lineage>
</organism>
<protein>
    <submittedName>
        <fullName evidence="1">Uncharacterized protein</fullName>
    </submittedName>
</protein>
<evidence type="ECO:0000313" key="2">
    <source>
        <dbReference type="Proteomes" id="UP001634394"/>
    </source>
</evidence>
<gene>
    <name evidence="1" type="ORF">ACJMK2_024949</name>
</gene>
<dbReference type="Proteomes" id="UP001634394">
    <property type="component" value="Unassembled WGS sequence"/>
</dbReference>
<proteinExistence type="predicted"/>
<dbReference type="EMBL" id="JBJQND010000002">
    <property type="protein sequence ID" value="KAL3884848.1"/>
    <property type="molecule type" value="Genomic_DNA"/>
</dbReference>
<dbReference type="AlphaFoldDB" id="A0ABD3XIW2"/>
<comment type="caution">
    <text evidence="1">The sequence shown here is derived from an EMBL/GenBank/DDBJ whole genome shotgun (WGS) entry which is preliminary data.</text>
</comment>
<keyword evidence="2" id="KW-1185">Reference proteome</keyword>
<sequence length="124" mass="14564">MPRWQLKLITIANGYMKVGHRDNIVVTAPQWKNNRRNKNIKRNSFTNDSWKEHLPVKDLPLISEIEEIIVPRKRHKGNVSVSGSDITSVADKTATNEFSEKLHRERIFEQKLDGLWEQNQKKFT</sequence>
<reference evidence="1 2" key="1">
    <citation type="submission" date="2024-11" db="EMBL/GenBank/DDBJ databases">
        <title>Chromosome-level genome assembly of the freshwater bivalve Anodonta woodiana.</title>
        <authorList>
            <person name="Chen X."/>
        </authorList>
    </citation>
    <scope>NUCLEOTIDE SEQUENCE [LARGE SCALE GENOMIC DNA]</scope>
    <source>
        <strain evidence="1">MN2024</strain>
        <tissue evidence="1">Gills</tissue>
    </source>
</reference>
<accession>A0ABD3XIW2</accession>